<feature type="non-terminal residue" evidence="2">
    <location>
        <position position="428"/>
    </location>
</feature>
<protein>
    <submittedName>
        <fullName evidence="2">Uncharacterized protein</fullName>
    </submittedName>
</protein>
<keyword evidence="3" id="KW-1185">Reference proteome</keyword>
<feature type="non-terminal residue" evidence="2">
    <location>
        <position position="1"/>
    </location>
</feature>
<evidence type="ECO:0000256" key="1">
    <source>
        <dbReference type="SAM" id="MobiDB-lite"/>
    </source>
</evidence>
<evidence type="ECO:0000313" key="2">
    <source>
        <dbReference type="EMBL" id="CAK0798026.1"/>
    </source>
</evidence>
<comment type="caution">
    <text evidence="2">The sequence shown here is derived from an EMBL/GenBank/DDBJ whole genome shotgun (WGS) entry which is preliminary data.</text>
</comment>
<proteinExistence type="predicted"/>
<dbReference type="EMBL" id="CAUYUJ010001875">
    <property type="protein sequence ID" value="CAK0798026.1"/>
    <property type="molecule type" value="Genomic_DNA"/>
</dbReference>
<organism evidence="2 3">
    <name type="scientific">Prorocentrum cordatum</name>
    <dbReference type="NCBI Taxonomy" id="2364126"/>
    <lineage>
        <taxon>Eukaryota</taxon>
        <taxon>Sar</taxon>
        <taxon>Alveolata</taxon>
        <taxon>Dinophyceae</taxon>
        <taxon>Prorocentrales</taxon>
        <taxon>Prorocentraceae</taxon>
        <taxon>Prorocentrum</taxon>
    </lineage>
</organism>
<sequence length="428" mass="47499">AGSFDRKLATSKTCRRCTEGRGTLRHRHFACNAAEHYRRDARPKVTQAWMMPHERPEKDEVRWVARPPEGVFRGTVFVDASATDPTDEILRRAGWTIVQHSGGGQVTGAARGTAPLAWAPMQLARDGEDHVFHFVQGCAHSGLEVEVNKVKAHKSKADCVTETERWAREGNEQADLLAKGAHFLAKQTARWIAQSQVLWQDQVEDVEGTPKELWIELEEMPPDLQAAVDAGKAEKQQLEKVAKAEAATEVESKQAELEPIIVWEGHHLREHRCETGERGLTCRRRAANGVQGRTQVKQRRKELLFQECREKAKGCKEHLRRQRKGLHPVPCRRSSKCDSLEGIASGLRQELAEVVGEQQPAAEEELEAPRQVTAPCDGKEAHGGAVRFKPLADAAKAHGTDEDGLVALGRRARAAKAEAARSEDACPE</sequence>
<evidence type="ECO:0000313" key="3">
    <source>
        <dbReference type="Proteomes" id="UP001189429"/>
    </source>
</evidence>
<accession>A0ABN9Q0K7</accession>
<name>A0ABN9Q0K7_9DINO</name>
<dbReference type="Proteomes" id="UP001189429">
    <property type="component" value="Unassembled WGS sequence"/>
</dbReference>
<feature type="region of interest" description="Disordered" evidence="1">
    <location>
        <begin position="359"/>
        <end position="381"/>
    </location>
</feature>
<gene>
    <name evidence="2" type="ORF">PCOR1329_LOCUS6935</name>
</gene>
<reference evidence="2" key="1">
    <citation type="submission" date="2023-10" db="EMBL/GenBank/DDBJ databases">
        <authorList>
            <person name="Chen Y."/>
            <person name="Shah S."/>
            <person name="Dougan E. K."/>
            <person name="Thang M."/>
            <person name="Chan C."/>
        </authorList>
    </citation>
    <scope>NUCLEOTIDE SEQUENCE [LARGE SCALE GENOMIC DNA]</scope>
</reference>